<organism evidence="2 3">
    <name type="scientific">Sclerotinia trifoliorum</name>
    <dbReference type="NCBI Taxonomy" id="28548"/>
    <lineage>
        <taxon>Eukaryota</taxon>
        <taxon>Fungi</taxon>
        <taxon>Dikarya</taxon>
        <taxon>Ascomycota</taxon>
        <taxon>Pezizomycotina</taxon>
        <taxon>Leotiomycetes</taxon>
        <taxon>Helotiales</taxon>
        <taxon>Sclerotiniaceae</taxon>
        <taxon>Sclerotinia</taxon>
    </lineage>
</organism>
<name>A0A8H2VNL9_9HELO</name>
<proteinExistence type="predicted"/>
<dbReference type="Proteomes" id="UP000624404">
    <property type="component" value="Unassembled WGS sequence"/>
</dbReference>
<evidence type="ECO:0000313" key="2">
    <source>
        <dbReference type="EMBL" id="CAD6441620.1"/>
    </source>
</evidence>
<dbReference type="AlphaFoldDB" id="A0A8H2VNL9"/>
<protein>
    <submittedName>
        <fullName evidence="2">Dc2c3192-b8df-4c6b-bc4d-030109512239</fullName>
    </submittedName>
</protein>
<feature type="compositionally biased region" description="Basic and acidic residues" evidence="1">
    <location>
        <begin position="264"/>
        <end position="273"/>
    </location>
</feature>
<feature type="compositionally biased region" description="Basic and acidic residues" evidence="1">
    <location>
        <begin position="182"/>
        <end position="203"/>
    </location>
</feature>
<feature type="compositionally biased region" description="Polar residues" evidence="1">
    <location>
        <begin position="333"/>
        <end position="342"/>
    </location>
</feature>
<feature type="compositionally biased region" description="Acidic residues" evidence="1">
    <location>
        <begin position="274"/>
        <end position="285"/>
    </location>
</feature>
<feature type="compositionally biased region" description="Polar residues" evidence="1">
    <location>
        <begin position="232"/>
        <end position="247"/>
    </location>
</feature>
<sequence>MRGKHKFVKYCPRSREEKRENISYSVYASECMLLPGFIEQSVTLDIGIHEGRKRFLRYSITYEVEPETNSRSGHRDGEHELVYGGNSQAHRLGKTKPGKMRSFLKTLERLHREAQQTIENNYYRFKKLDYISAILQAALRKGSLLVHQHKLELLEHSRNAHQARFIKPGVRLTERQRTKKETRHERREVRRDKTFGRINESRVARGFGIQLSNSEKRSHKRHERMRRPSHSDAGSTGSWETASNADFSSHSSHGRRHRGSSRSYDGHSSRYNEDDSSSSDDDDEDTKSHASSVFSKPSRSSTSASGSGSSKSSTSSSRSGRSNSEYGSRYRSTSGNSSYETNEQLREPPRYPPDFKHGYGSIPPQDLPYPNEPYPGRNQPYYPYGYTADYAHSRS</sequence>
<evidence type="ECO:0000256" key="1">
    <source>
        <dbReference type="SAM" id="MobiDB-lite"/>
    </source>
</evidence>
<keyword evidence="3" id="KW-1185">Reference proteome</keyword>
<feature type="compositionally biased region" description="Basic and acidic residues" evidence="1">
    <location>
        <begin position="343"/>
        <end position="357"/>
    </location>
</feature>
<dbReference type="EMBL" id="CAJHIA010000006">
    <property type="protein sequence ID" value="CAD6441620.1"/>
    <property type="molecule type" value="Genomic_DNA"/>
</dbReference>
<gene>
    <name evidence="2" type="ORF">SCLTRI_LOCUS1406</name>
</gene>
<dbReference type="OrthoDB" id="3555572at2759"/>
<accession>A0A8H2VNL9</accession>
<comment type="caution">
    <text evidence="2">The sequence shown here is derived from an EMBL/GenBank/DDBJ whole genome shotgun (WGS) entry which is preliminary data.</text>
</comment>
<feature type="compositionally biased region" description="Low complexity" evidence="1">
    <location>
        <begin position="295"/>
        <end position="332"/>
    </location>
</feature>
<feature type="compositionally biased region" description="Basic residues" evidence="1">
    <location>
        <begin position="217"/>
        <end position="228"/>
    </location>
</feature>
<evidence type="ECO:0000313" key="3">
    <source>
        <dbReference type="Proteomes" id="UP000624404"/>
    </source>
</evidence>
<reference evidence="2" key="1">
    <citation type="submission" date="2020-10" db="EMBL/GenBank/DDBJ databases">
        <authorList>
            <person name="Kusch S."/>
        </authorList>
    </citation>
    <scope>NUCLEOTIDE SEQUENCE</scope>
    <source>
        <strain evidence="2">SwB9</strain>
    </source>
</reference>
<feature type="region of interest" description="Disordered" evidence="1">
    <location>
        <begin position="173"/>
        <end position="381"/>
    </location>
</feature>